<dbReference type="Proteomes" id="UP001378188">
    <property type="component" value="Unassembled WGS sequence"/>
</dbReference>
<dbReference type="NCBIfam" id="TIGR01459">
    <property type="entry name" value="HAD-SF-IIA-hyp4"/>
    <property type="match status" value="1"/>
</dbReference>
<dbReference type="Gene3D" id="3.40.50.1000">
    <property type="entry name" value="HAD superfamily/HAD-like"/>
    <property type="match status" value="2"/>
</dbReference>
<evidence type="ECO:0000313" key="1">
    <source>
        <dbReference type="EMBL" id="MEJ8571789.1"/>
    </source>
</evidence>
<dbReference type="InterPro" id="IPR036412">
    <property type="entry name" value="HAD-like_sf"/>
</dbReference>
<dbReference type="CDD" id="cd07525">
    <property type="entry name" value="HAD_like"/>
    <property type="match status" value="1"/>
</dbReference>
<sequence>MLTPGSGFPAGPPRVLLQAREFLSEYDGILCDIWGVVHNGVRSWPDACEALYQFREGGGRVVLISNAPRPSASVRELLDHLKVPHHSYDDIVTSGDLTHAMVAERADRKAFHLGPERDRAVFEGLNLHMVDADEAELVINTGLFDDDNETPDDYREMLACFRASGAEMICANPDAVVERGDRLVYCAGALADAYEKLGGTVHWAGKPHAPIYDEALARLRTAAGHPVERGRVLAIGDSLRTDLAGAMSSGLDALFIASGIHGNEMVRDAALDLPTLERSFREAGVEPRAAMTRLVW</sequence>
<dbReference type="InterPro" id="IPR023214">
    <property type="entry name" value="HAD_sf"/>
</dbReference>
<accession>A0AAW9RS80</accession>
<proteinExistence type="predicted"/>
<dbReference type="GO" id="GO:0016791">
    <property type="term" value="F:phosphatase activity"/>
    <property type="evidence" value="ECO:0007669"/>
    <property type="project" value="TreeGrafter"/>
</dbReference>
<protein>
    <submittedName>
        <fullName evidence="1">TIGR01459 family HAD-type hydrolase</fullName>
    </submittedName>
</protein>
<dbReference type="AlphaFoldDB" id="A0AAW9RS80"/>
<name>A0AAW9RS80_9HYPH</name>
<keyword evidence="1" id="KW-0378">Hydrolase</keyword>
<keyword evidence="2" id="KW-1185">Reference proteome</keyword>
<dbReference type="PANTHER" id="PTHR19288">
    <property type="entry name" value="4-NITROPHENYLPHOSPHATASE-RELATED"/>
    <property type="match status" value="1"/>
</dbReference>
<dbReference type="InterPro" id="IPR006356">
    <property type="entry name" value="HAD-SF_hydro_IIA_hyp3"/>
</dbReference>
<dbReference type="SUPFAM" id="SSF56784">
    <property type="entry name" value="HAD-like"/>
    <property type="match status" value="1"/>
</dbReference>
<evidence type="ECO:0000313" key="2">
    <source>
        <dbReference type="Proteomes" id="UP001378188"/>
    </source>
</evidence>
<dbReference type="EMBL" id="JAZHOF010000003">
    <property type="protein sequence ID" value="MEJ8571789.1"/>
    <property type="molecule type" value="Genomic_DNA"/>
</dbReference>
<comment type="caution">
    <text evidence="1">The sequence shown here is derived from an EMBL/GenBank/DDBJ whole genome shotgun (WGS) entry which is preliminary data.</text>
</comment>
<dbReference type="PANTHER" id="PTHR19288:SF90">
    <property type="entry name" value="OS08G0542600 PROTEIN"/>
    <property type="match status" value="1"/>
</dbReference>
<gene>
    <name evidence="1" type="ORF">V3328_09915</name>
</gene>
<dbReference type="NCBIfam" id="TIGR01460">
    <property type="entry name" value="HAD-SF-IIA"/>
    <property type="match status" value="1"/>
</dbReference>
<dbReference type="Pfam" id="PF13344">
    <property type="entry name" value="Hydrolase_6"/>
    <property type="match status" value="1"/>
</dbReference>
<dbReference type="GO" id="GO:0005737">
    <property type="term" value="C:cytoplasm"/>
    <property type="evidence" value="ECO:0007669"/>
    <property type="project" value="TreeGrafter"/>
</dbReference>
<dbReference type="InterPro" id="IPR006357">
    <property type="entry name" value="HAD-SF_hydro_IIA"/>
</dbReference>
<dbReference type="Pfam" id="PF13242">
    <property type="entry name" value="Hydrolase_like"/>
    <property type="match status" value="1"/>
</dbReference>
<organism evidence="1 2">
    <name type="scientific">Microbaculum marinum</name>
    <dbReference type="NCBI Taxonomy" id="1764581"/>
    <lineage>
        <taxon>Bacteria</taxon>
        <taxon>Pseudomonadati</taxon>
        <taxon>Pseudomonadota</taxon>
        <taxon>Alphaproteobacteria</taxon>
        <taxon>Hyphomicrobiales</taxon>
        <taxon>Tepidamorphaceae</taxon>
        <taxon>Microbaculum</taxon>
    </lineage>
</organism>
<reference evidence="1 2" key="1">
    <citation type="submission" date="2024-02" db="EMBL/GenBank/DDBJ databases">
        <title>Genome analysis and characterization of Microbaculum marinisediminis sp. nov., isolated from marine sediment.</title>
        <authorList>
            <person name="Du Z.-J."/>
            <person name="Ye Y.-Q."/>
            <person name="Zhang Z.-R."/>
            <person name="Yuan S.-M."/>
            <person name="Zhang X.-Y."/>
        </authorList>
    </citation>
    <scope>NUCLEOTIDE SEQUENCE [LARGE SCALE GENOMIC DNA]</scope>
    <source>
        <strain evidence="1 2">SDUM1044001</strain>
    </source>
</reference>
<dbReference type="RefSeq" id="WP_340329514.1">
    <property type="nucleotide sequence ID" value="NZ_JAZHOF010000003.1"/>
</dbReference>